<evidence type="ECO:0000313" key="2">
    <source>
        <dbReference type="Ensembl" id="ENSSCAP00000000919.1"/>
    </source>
</evidence>
<evidence type="ECO:0000256" key="1">
    <source>
        <dbReference type="SAM" id="MobiDB-lite"/>
    </source>
</evidence>
<accession>A0A8C9KRE8</accession>
<dbReference type="Ensembl" id="ENSSCAT00000001042.1">
    <property type="protein sequence ID" value="ENSSCAP00000000919.1"/>
    <property type="gene ID" value="ENSSCAG00000000767.1"/>
</dbReference>
<proteinExistence type="predicted"/>
<dbReference type="AlphaFoldDB" id="A0A8C9KRE8"/>
<organism evidence="2 3">
    <name type="scientific">Serinus canaria</name>
    <name type="common">Island canary</name>
    <name type="synonym">Fringilla canaria</name>
    <dbReference type="NCBI Taxonomy" id="9135"/>
    <lineage>
        <taxon>Eukaryota</taxon>
        <taxon>Metazoa</taxon>
        <taxon>Chordata</taxon>
        <taxon>Craniata</taxon>
        <taxon>Vertebrata</taxon>
        <taxon>Euteleostomi</taxon>
        <taxon>Archelosauria</taxon>
        <taxon>Archosauria</taxon>
        <taxon>Dinosauria</taxon>
        <taxon>Saurischia</taxon>
        <taxon>Theropoda</taxon>
        <taxon>Coelurosauria</taxon>
        <taxon>Aves</taxon>
        <taxon>Neognathae</taxon>
        <taxon>Neoaves</taxon>
        <taxon>Telluraves</taxon>
        <taxon>Australaves</taxon>
        <taxon>Passeriformes</taxon>
        <taxon>Passeroidea</taxon>
        <taxon>Fringillidae</taxon>
        <taxon>Carduelinae</taxon>
        <taxon>Serinus</taxon>
    </lineage>
</organism>
<sequence>EAASPVPRAEKPIGPPWKEGTFPLPPIPPPPLQHRAAPGKGCTISALSTSGSPLLVLIMFQEFCRQGCFLSCRQDTVSKFCHVEMGIVPSFAPCLFMRSKK</sequence>
<keyword evidence="3" id="KW-1185">Reference proteome</keyword>
<evidence type="ECO:0000313" key="3">
    <source>
        <dbReference type="Proteomes" id="UP000694409"/>
    </source>
</evidence>
<reference evidence="2" key="2">
    <citation type="submission" date="2025-09" db="UniProtKB">
        <authorList>
            <consortium name="Ensembl"/>
        </authorList>
    </citation>
    <scope>IDENTIFICATION</scope>
</reference>
<dbReference type="Proteomes" id="UP000694409">
    <property type="component" value="Unassembled WGS sequence"/>
</dbReference>
<protein>
    <submittedName>
        <fullName evidence="2">Uncharacterized protein</fullName>
    </submittedName>
</protein>
<reference evidence="2" key="1">
    <citation type="submission" date="2025-08" db="UniProtKB">
        <authorList>
            <consortium name="Ensembl"/>
        </authorList>
    </citation>
    <scope>IDENTIFICATION</scope>
</reference>
<feature type="compositionally biased region" description="Pro residues" evidence="1">
    <location>
        <begin position="23"/>
        <end position="32"/>
    </location>
</feature>
<feature type="region of interest" description="Disordered" evidence="1">
    <location>
        <begin position="1"/>
        <end position="36"/>
    </location>
</feature>
<name>A0A8C9KRE8_SERCA</name>